<comment type="cofactor">
    <cofactor evidence="1">
        <name>(R)-lipoate</name>
        <dbReference type="ChEBI" id="CHEBI:83088"/>
    </cofactor>
</comment>
<feature type="compositionally biased region" description="Low complexity" evidence="4">
    <location>
        <begin position="35"/>
        <end position="48"/>
    </location>
</feature>
<keyword evidence="7" id="KW-1185">Reference proteome</keyword>
<dbReference type="InterPro" id="IPR023213">
    <property type="entry name" value="CAT-like_dom_sf"/>
</dbReference>
<dbReference type="InterPro" id="IPR001078">
    <property type="entry name" value="2-oxoacid_DH_actylTfrase"/>
</dbReference>
<keyword evidence="2" id="KW-0808">Transferase</keyword>
<gene>
    <name evidence="6" type="ORF">ACFFRO_04115</name>
</gene>
<dbReference type="RefSeq" id="WP_308404558.1">
    <property type="nucleotide sequence ID" value="NZ_JBHMAR010000003.1"/>
</dbReference>
<feature type="region of interest" description="Disordered" evidence="4">
    <location>
        <begin position="1"/>
        <end position="55"/>
    </location>
</feature>
<evidence type="ECO:0000256" key="2">
    <source>
        <dbReference type="ARBA" id="ARBA00022679"/>
    </source>
</evidence>
<evidence type="ECO:0000313" key="6">
    <source>
        <dbReference type="EMBL" id="MFB9734330.1"/>
    </source>
</evidence>
<proteinExistence type="predicted"/>
<feature type="domain" description="2-oxoacid dehydrogenase acyltransferase catalytic" evidence="5">
    <location>
        <begin position="228"/>
        <end position="307"/>
    </location>
</feature>
<protein>
    <submittedName>
        <fullName evidence="6">2-oxo acid dehydrogenase subunit E2</fullName>
    </submittedName>
</protein>
<dbReference type="EMBL" id="JBHMAR010000003">
    <property type="protein sequence ID" value="MFB9734330.1"/>
    <property type="molecule type" value="Genomic_DNA"/>
</dbReference>
<comment type="caution">
    <text evidence="6">The sequence shown here is derived from an EMBL/GenBank/DDBJ whole genome shotgun (WGS) entry which is preliminary data.</text>
</comment>
<evidence type="ECO:0000313" key="7">
    <source>
        <dbReference type="Proteomes" id="UP001589703"/>
    </source>
</evidence>
<evidence type="ECO:0000256" key="1">
    <source>
        <dbReference type="ARBA" id="ARBA00001938"/>
    </source>
</evidence>
<feature type="compositionally biased region" description="Basic and acidic residues" evidence="4">
    <location>
        <begin position="319"/>
        <end position="336"/>
    </location>
</feature>
<feature type="region of interest" description="Disordered" evidence="4">
    <location>
        <begin position="309"/>
        <end position="336"/>
    </location>
</feature>
<keyword evidence="3" id="KW-0012">Acyltransferase</keyword>
<dbReference type="Proteomes" id="UP001589703">
    <property type="component" value="Unassembled WGS sequence"/>
</dbReference>
<dbReference type="Gene3D" id="3.30.559.10">
    <property type="entry name" value="Chloramphenicol acetyltransferase-like domain"/>
    <property type="match status" value="1"/>
</dbReference>
<evidence type="ECO:0000256" key="4">
    <source>
        <dbReference type="SAM" id="MobiDB-lite"/>
    </source>
</evidence>
<evidence type="ECO:0000256" key="3">
    <source>
        <dbReference type="ARBA" id="ARBA00023315"/>
    </source>
</evidence>
<name>A0ABV5V919_9ACTN</name>
<dbReference type="Pfam" id="PF00198">
    <property type="entry name" value="2-oxoacid_dh"/>
    <property type="match status" value="1"/>
</dbReference>
<evidence type="ECO:0000259" key="5">
    <source>
        <dbReference type="Pfam" id="PF00198"/>
    </source>
</evidence>
<dbReference type="PANTHER" id="PTHR43178:SF5">
    <property type="entry name" value="LIPOAMIDE ACYLTRANSFERASE COMPONENT OF BRANCHED-CHAIN ALPHA-KETO ACID DEHYDROGENASE COMPLEX, MITOCHONDRIAL"/>
    <property type="match status" value="1"/>
</dbReference>
<reference evidence="6 7" key="1">
    <citation type="submission" date="2024-09" db="EMBL/GenBank/DDBJ databases">
        <authorList>
            <person name="Sun Q."/>
            <person name="Mori K."/>
        </authorList>
    </citation>
    <scope>NUCLEOTIDE SEQUENCE [LARGE SCALE GENOMIC DNA]</scope>
    <source>
        <strain evidence="6 7">JCM 10918</strain>
    </source>
</reference>
<dbReference type="InterPro" id="IPR050743">
    <property type="entry name" value="2-oxoacid_DH_E2_comp"/>
</dbReference>
<organism evidence="6 7">
    <name type="scientific">Streptomyces thermocoprophilus</name>
    <dbReference type="NCBI Taxonomy" id="78356"/>
    <lineage>
        <taxon>Bacteria</taxon>
        <taxon>Bacillati</taxon>
        <taxon>Actinomycetota</taxon>
        <taxon>Actinomycetes</taxon>
        <taxon>Kitasatosporales</taxon>
        <taxon>Streptomycetaceae</taxon>
        <taxon>Streptomyces</taxon>
    </lineage>
</organism>
<sequence>MNRGTRTAPDGGTGKTPAGGARTASDGGTRTASDGGTRAAPAGGARAAVQPGTRTVVERRRRHTLYFLEWSAGQRPVHLDTDIDMTRVQEHRAAAKARGTRYSVVAYLLHATGRALARHPEANAVMAPGWPSLLRAPRIVRFPGVTAKLALDRPVGGERTVLSALVPDLETATLDDIQRHIDRYRGEQAADLPEFKGVRALGGLPVLLGRLAFAGALRDPRKRPGVFGTVSVSSLGHSTVDGFHSAGGTAVTLCAGRIADRPVVRDGAVTVAPVMRLGLTFDHRVIDGAAAAELLTDLRHTMEACDDLSCAEDPGQDPRGADRDHRSPRGLEPSPR</sequence>
<dbReference type="SUPFAM" id="SSF52777">
    <property type="entry name" value="CoA-dependent acyltransferases"/>
    <property type="match status" value="1"/>
</dbReference>
<accession>A0ABV5V919</accession>
<dbReference type="PANTHER" id="PTHR43178">
    <property type="entry name" value="DIHYDROLIPOAMIDE ACETYLTRANSFERASE COMPONENT OF PYRUVATE DEHYDROGENASE COMPLEX"/>
    <property type="match status" value="1"/>
</dbReference>